<dbReference type="STRING" id="52.CMC5_058630"/>
<evidence type="ECO:0000256" key="1">
    <source>
        <dbReference type="SAM" id="MobiDB-lite"/>
    </source>
</evidence>
<dbReference type="PRINTS" id="PR00625">
    <property type="entry name" value="JDOMAIN"/>
</dbReference>
<organism evidence="3 4">
    <name type="scientific">Chondromyces crocatus</name>
    <dbReference type="NCBI Taxonomy" id="52"/>
    <lineage>
        <taxon>Bacteria</taxon>
        <taxon>Pseudomonadati</taxon>
        <taxon>Myxococcota</taxon>
        <taxon>Polyangia</taxon>
        <taxon>Polyangiales</taxon>
        <taxon>Polyangiaceae</taxon>
        <taxon>Chondromyces</taxon>
    </lineage>
</organism>
<evidence type="ECO:0000313" key="3">
    <source>
        <dbReference type="EMBL" id="AKT41657.1"/>
    </source>
</evidence>
<dbReference type="Gene3D" id="1.10.287.110">
    <property type="entry name" value="DnaJ domain"/>
    <property type="match status" value="1"/>
</dbReference>
<dbReference type="AlphaFoldDB" id="A0A0K1ELW9"/>
<dbReference type="SUPFAM" id="SSF46565">
    <property type="entry name" value="Chaperone J-domain"/>
    <property type="match status" value="1"/>
</dbReference>
<dbReference type="InterPro" id="IPR036869">
    <property type="entry name" value="J_dom_sf"/>
</dbReference>
<protein>
    <recommendedName>
        <fullName evidence="2">J domain-containing protein</fullName>
    </recommendedName>
</protein>
<feature type="compositionally biased region" description="Polar residues" evidence="1">
    <location>
        <begin position="291"/>
        <end position="301"/>
    </location>
</feature>
<dbReference type="RefSeq" id="WP_050433405.1">
    <property type="nucleotide sequence ID" value="NZ_CP012159.1"/>
</dbReference>
<dbReference type="PANTHER" id="PTHR44825:SF1">
    <property type="entry name" value="DNAJ HOMOLOG SUBFAMILY C MEMBER 4"/>
    <property type="match status" value="1"/>
</dbReference>
<feature type="compositionally biased region" description="Low complexity" evidence="1">
    <location>
        <begin position="172"/>
        <end position="193"/>
    </location>
</feature>
<dbReference type="InterPro" id="IPR025497">
    <property type="entry name" value="PatA-like_N"/>
</dbReference>
<dbReference type="Pfam" id="PF14332">
    <property type="entry name" value="DUF4388"/>
    <property type="match status" value="1"/>
</dbReference>
<keyword evidence="4" id="KW-1185">Reference proteome</keyword>
<evidence type="ECO:0000313" key="4">
    <source>
        <dbReference type="Proteomes" id="UP000067626"/>
    </source>
</evidence>
<name>A0A0K1ELW9_CHOCO</name>
<dbReference type="KEGG" id="ccro:CMC5_058630"/>
<dbReference type="InterPro" id="IPR052763">
    <property type="entry name" value="DnaJ_C4"/>
</dbReference>
<dbReference type="PROSITE" id="PS50076">
    <property type="entry name" value="DNAJ_2"/>
    <property type="match status" value="1"/>
</dbReference>
<gene>
    <name evidence="3" type="ORF">CMC5_058630</name>
</gene>
<dbReference type="InterPro" id="IPR001623">
    <property type="entry name" value="DnaJ_domain"/>
</dbReference>
<feature type="compositionally biased region" description="Basic residues" evidence="1">
    <location>
        <begin position="162"/>
        <end position="171"/>
    </location>
</feature>
<feature type="compositionally biased region" description="Polar residues" evidence="1">
    <location>
        <begin position="258"/>
        <end position="273"/>
    </location>
</feature>
<dbReference type="EMBL" id="CP012159">
    <property type="protein sequence ID" value="AKT41657.1"/>
    <property type="molecule type" value="Genomic_DNA"/>
</dbReference>
<feature type="compositionally biased region" description="Low complexity" evidence="1">
    <location>
        <begin position="202"/>
        <end position="216"/>
    </location>
</feature>
<dbReference type="PANTHER" id="PTHR44825">
    <property type="match status" value="1"/>
</dbReference>
<reference evidence="3 4" key="1">
    <citation type="submission" date="2015-07" db="EMBL/GenBank/DDBJ databases">
        <title>Genome analysis of myxobacterium Chondromyces crocatus Cm c5 reveals a high potential for natural compound synthesis and the genetic basis for the loss of fruiting body formation.</title>
        <authorList>
            <person name="Zaburannyi N."/>
            <person name="Bunk B."/>
            <person name="Maier J."/>
            <person name="Overmann J."/>
            <person name="Mueller R."/>
        </authorList>
    </citation>
    <scope>NUCLEOTIDE SEQUENCE [LARGE SCALE GENOMIC DNA]</scope>
    <source>
        <strain evidence="3 4">Cm c5</strain>
    </source>
</reference>
<dbReference type="Proteomes" id="UP000067626">
    <property type="component" value="Chromosome"/>
</dbReference>
<feature type="compositionally biased region" description="Low complexity" evidence="1">
    <location>
        <begin position="309"/>
        <end position="368"/>
    </location>
</feature>
<proteinExistence type="predicted"/>
<accession>A0A0K1ELW9</accession>
<dbReference type="PATRIC" id="fig|52.7.peg.6468"/>
<sequence length="439" mass="45360">MHLPSRLSTSTLGDLLGALYRDKTTGLLDLCELWTPTGSTVPGRQHRILLHMGLVTGVETAFPALRLGELLERRGIILSTGVARLAAVTASRAGRLTGEQLVSSGLISRDELEHTLRTQLRTRLDALFNIDEASICFHTARPLCDSLRSIGPLDPTEVLHGRARARDRRRPASPSATPRPPFASSAAPRTAGSTPPPPHTAPSPASATPRPPQATAYATGATPRPPQAAAYATGATPRPPQAAAYATGTTPRPPQAAAYTTGTASRPSYASPHTTGATPRPPSAAPSSTGYASTGYASTGHASAGAGYASRSTSSHAPSSRNPYAQSASSPRPSSQSTSGQGTSGQGTSSSRPSSHGASSRSGAGASSAPPPGSARASRHDERKRNALHLLGLAEGATETDVRRAFRRMAARLHPDRATTGDATARFAELSAAYHVLVA</sequence>
<dbReference type="SMART" id="SM00271">
    <property type="entry name" value="DnaJ"/>
    <property type="match status" value="1"/>
</dbReference>
<dbReference type="Pfam" id="PF00226">
    <property type="entry name" value="DnaJ"/>
    <property type="match status" value="1"/>
</dbReference>
<feature type="domain" description="J" evidence="2">
    <location>
        <begin position="386"/>
        <end position="439"/>
    </location>
</feature>
<feature type="region of interest" description="Disordered" evidence="1">
    <location>
        <begin position="162"/>
        <end position="382"/>
    </location>
</feature>
<evidence type="ECO:0000259" key="2">
    <source>
        <dbReference type="PROSITE" id="PS50076"/>
    </source>
</evidence>